<feature type="domain" description="Shedu protein SduA C-terminal" evidence="1">
    <location>
        <begin position="116"/>
        <end position="261"/>
    </location>
</feature>
<reference evidence="2" key="1">
    <citation type="submission" date="2020-10" db="EMBL/GenBank/DDBJ databases">
        <title>Taxonomic study of unclassified bacteria belonging to the class Ktedonobacteria.</title>
        <authorList>
            <person name="Yabe S."/>
            <person name="Wang C.M."/>
            <person name="Zheng Y."/>
            <person name="Sakai Y."/>
            <person name="Cavaletti L."/>
            <person name="Monciardini P."/>
            <person name="Donadio S."/>
        </authorList>
    </citation>
    <scope>NUCLEOTIDE SEQUENCE</scope>
    <source>
        <strain evidence="2">ID150040</strain>
    </source>
</reference>
<name>A0A8J3ITR6_9CHLR</name>
<dbReference type="RefSeq" id="WP_220209144.1">
    <property type="nucleotide sequence ID" value="NZ_BNJK01000002.1"/>
</dbReference>
<dbReference type="EMBL" id="BNJK01000002">
    <property type="protein sequence ID" value="GHO98390.1"/>
    <property type="molecule type" value="Genomic_DNA"/>
</dbReference>
<evidence type="ECO:0000259" key="1">
    <source>
        <dbReference type="Pfam" id="PF14082"/>
    </source>
</evidence>
<dbReference type="Pfam" id="PF14082">
    <property type="entry name" value="SduA_C"/>
    <property type="match status" value="1"/>
</dbReference>
<comment type="caution">
    <text evidence="2">The sequence shown here is derived from an EMBL/GenBank/DDBJ whole genome shotgun (WGS) entry which is preliminary data.</text>
</comment>
<keyword evidence="3" id="KW-1185">Reference proteome</keyword>
<dbReference type="AlphaFoldDB" id="A0A8J3ITR6"/>
<evidence type="ECO:0000313" key="2">
    <source>
        <dbReference type="EMBL" id="GHO98390.1"/>
    </source>
</evidence>
<evidence type="ECO:0000313" key="3">
    <source>
        <dbReference type="Proteomes" id="UP000597444"/>
    </source>
</evidence>
<proteinExistence type="predicted"/>
<protein>
    <recommendedName>
        <fullName evidence="1">Shedu protein SduA C-terminal domain-containing protein</fullName>
    </recommendedName>
</protein>
<accession>A0A8J3ITR6</accession>
<gene>
    <name evidence="2" type="ORF">KSF_084380</name>
</gene>
<organism evidence="2 3">
    <name type="scientific">Reticulibacter mediterranei</name>
    <dbReference type="NCBI Taxonomy" id="2778369"/>
    <lineage>
        <taxon>Bacteria</taxon>
        <taxon>Bacillati</taxon>
        <taxon>Chloroflexota</taxon>
        <taxon>Ktedonobacteria</taxon>
        <taxon>Ktedonobacterales</taxon>
        <taxon>Reticulibacteraceae</taxon>
        <taxon>Reticulibacter</taxon>
    </lineage>
</organism>
<dbReference type="InterPro" id="IPR025359">
    <property type="entry name" value="SduA_C"/>
</dbReference>
<sequence length="272" mass="31336">MDRMDHIKNAYQFFVNAEKNNRAFTAKEIVTVTGYSLNTVRAYIVKRWWWFLSTDQNLLRCQGLGGYPVEKFISDHTYKLTDSLTNIKEGTESTDRASAKSYALAELETMIKTGADEAAFQKHLKLNRWMFGSEYCELLDRRRWTRDEQQDFMLRRTTDRCLEVIEIKTTLADLPLFIKDGSHSTLYPRSEVSLALGQVIHYLTKLDANRLAILAEDKEDVSQIKAKIIIGRSIDAEQAQALHAFNSYLHRIQIMTFDQLILIAKQVLGGSI</sequence>
<dbReference type="Proteomes" id="UP000597444">
    <property type="component" value="Unassembled WGS sequence"/>
</dbReference>